<keyword evidence="3" id="KW-1185">Reference proteome</keyword>
<proteinExistence type="predicted"/>
<dbReference type="KEGG" id="mant:BHD05_01770"/>
<feature type="coiled-coil region" evidence="1">
    <location>
        <begin position="53"/>
        <end position="80"/>
    </location>
</feature>
<reference evidence="2 3" key="1">
    <citation type="submission" date="2016-09" db="EMBL/GenBank/DDBJ databases">
        <title>Complete genome sequence of microbes from the polar regions.</title>
        <authorList>
            <person name="Liao L."/>
            <person name="Chen B."/>
        </authorList>
    </citation>
    <scope>NUCLEOTIDE SEQUENCE [LARGE SCALE GENOMIC DNA]</scope>
    <source>
        <strain evidence="2 3">ZS314</strain>
    </source>
</reference>
<keyword evidence="1" id="KW-0175">Coiled coil</keyword>
<sequence length="189" mass="21045">MQPFRFASPTDQVVCTFCAKHLGSDKSERRDRDHLELWLDLHAELQDAHARAVSEARATSARTEATISELRTEVAQLTEAIADDFENAPAGIRDALGSEVLTRSERRTELLYRRLDRLMAAIWRIDALHHDADNPGLCSCGTAVASCPEGRAIDGERQELRAWEAKNLQLLRDGARHALPSEHPANPST</sequence>
<evidence type="ECO:0000313" key="3">
    <source>
        <dbReference type="Proteomes" id="UP000464507"/>
    </source>
</evidence>
<evidence type="ECO:0000256" key="1">
    <source>
        <dbReference type="SAM" id="Coils"/>
    </source>
</evidence>
<dbReference type="AlphaFoldDB" id="A0A7L5AF75"/>
<evidence type="ECO:0000313" key="2">
    <source>
        <dbReference type="EMBL" id="QHO68546.1"/>
    </source>
</evidence>
<accession>A0A7L5AF75</accession>
<organism evidence="2 3">
    <name type="scientific">Marisediminicola antarctica</name>
    <dbReference type="NCBI Taxonomy" id="674079"/>
    <lineage>
        <taxon>Bacteria</taxon>
        <taxon>Bacillati</taxon>
        <taxon>Actinomycetota</taxon>
        <taxon>Actinomycetes</taxon>
        <taxon>Micrococcales</taxon>
        <taxon>Microbacteriaceae</taxon>
        <taxon>Marisediminicola</taxon>
    </lineage>
</organism>
<dbReference type="EMBL" id="CP017146">
    <property type="protein sequence ID" value="QHO68546.1"/>
    <property type="molecule type" value="Genomic_DNA"/>
</dbReference>
<name>A0A7L5AF75_9MICO</name>
<protein>
    <submittedName>
        <fullName evidence="2">Uncharacterized protein</fullName>
    </submittedName>
</protein>
<dbReference type="Proteomes" id="UP000464507">
    <property type="component" value="Chromosome"/>
</dbReference>
<gene>
    <name evidence="2" type="ORF">BHD05_01770</name>
</gene>